<proteinExistence type="predicted"/>
<dbReference type="Proteomes" id="UP000830768">
    <property type="component" value="Chromosome 10"/>
</dbReference>
<evidence type="ECO:0000313" key="2">
    <source>
        <dbReference type="Proteomes" id="UP000830768"/>
    </source>
</evidence>
<sequence length="369" mass="41187">MDDPNCSALEHMKDSIKYVEALQSETGFNEDSLSLCKSEICTAVYGTGNPDISGIGVAAGYIIEFALSVLLSLAAISLRDPKPGTRGDKWKQIVQCGLDSFFFSAAYFTLAIQLATIIVLVRKDYGISNEDLGAIEARIAQSFSVMSMIPLLYPAALLEPEERNLRRDVRHNSRLLLLSLTSALSFFPFISRCIHAFGPSPIGDGPGHKVTPENWAKVAELCFSGGFQDLKKGSIWKVLPELELSTSLIMYLFVLWLLSGLPNTHYIPDSTKGYRGVKTILYWRKRTIGWLKNKWYLTMVPLLAIVGLTIPLVVMIFTLRDMQKELSKDLEQTYEGDNWGFGQIVSIVLFVPVGVDIAYCWRFGSIYEL</sequence>
<accession>A0ACD3ZKF2</accession>
<keyword evidence="2" id="KW-1185">Reference proteome</keyword>
<gene>
    <name evidence="1" type="ORF">LCI18_012620</name>
</gene>
<organism evidence="1 2">
    <name type="scientific">Fusarium solani subsp. cucurbitae</name>
    <name type="common">Neocosmosporum cucurbitae</name>
    <dbReference type="NCBI Taxonomy" id="2747967"/>
    <lineage>
        <taxon>Eukaryota</taxon>
        <taxon>Fungi</taxon>
        <taxon>Dikarya</taxon>
        <taxon>Ascomycota</taxon>
        <taxon>Pezizomycotina</taxon>
        <taxon>Sordariomycetes</taxon>
        <taxon>Hypocreomycetidae</taxon>
        <taxon>Hypocreales</taxon>
        <taxon>Nectriaceae</taxon>
        <taxon>Fusarium</taxon>
        <taxon>Fusarium solani species complex</taxon>
    </lineage>
</organism>
<reference evidence="1" key="1">
    <citation type="submission" date="2021-11" db="EMBL/GenBank/DDBJ databases">
        <title>Fusarium solani-melongenae Genome sequencing and assembly.</title>
        <authorList>
            <person name="Xie S."/>
            <person name="Huang L."/>
            <person name="Zhang X."/>
        </authorList>
    </citation>
    <scope>NUCLEOTIDE SEQUENCE</scope>
    <source>
        <strain evidence="1">CRI 24-3</strain>
    </source>
</reference>
<protein>
    <submittedName>
        <fullName evidence="1">Uncharacterized protein</fullName>
    </submittedName>
</protein>
<evidence type="ECO:0000313" key="1">
    <source>
        <dbReference type="EMBL" id="UPL01686.1"/>
    </source>
</evidence>
<dbReference type="EMBL" id="CP090038">
    <property type="protein sequence ID" value="UPL01686.1"/>
    <property type="molecule type" value="Genomic_DNA"/>
</dbReference>
<name>A0ACD3ZKF2_FUSSC</name>